<reference evidence="2 3" key="1">
    <citation type="submission" date="2018-07" db="EMBL/GenBank/DDBJ databases">
        <title>Genomic Encyclopedia of Type Strains, Phase III (KMG-III): the genomes of soil and plant-associated and newly described type strains.</title>
        <authorList>
            <person name="Whitman W."/>
        </authorList>
    </citation>
    <scope>NUCLEOTIDE SEQUENCE [LARGE SCALE GENOMIC DNA]</scope>
    <source>
        <strain evidence="2 3">31-25a</strain>
    </source>
</reference>
<evidence type="ECO:0000313" key="3">
    <source>
        <dbReference type="Proteomes" id="UP000253324"/>
    </source>
</evidence>
<keyword evidence="3" id="KW-1185">Reference proteome</keyword>
<gene>
    <name evidence="2" type="ORF">C7476_1394</name>
</gene>
<proteinExistence type="predicted"/>
<evidence type="ECO:0000313" key="2">
    <source>
        <dbReference type="EMBL" id="RCW77697.1"/>
    </source>
</evidence>
<comment type="caution">
    <text evidence="2">The sequence shown here is derived from an EMBL/GenBank/DDBJ whole genome shotgun (WGS) entry which is preliminary data.</text>
</comment>
<dbReference type="Proteomes" id="UP000253324">
    <property type="component" value="Unassembled WGS sequence"/>
</dbReference>
<dbReference type="AlphaFoldDB" id="A0A368YFQ3"/>
<dbReference type="OrthoDB" id="8115360at2"/>
<name>A0A368YFQ3_9HYPH</name>
<organism evidence="2 3">
    <name type="scientific">Phyllobacterium bourgognense</name>
    <dbReference type="NCBI Taxonomy" id="314236"/>
    <lineage>
        <taxon>Bacteria</taxon>
        <taxon>Pseudomonadati</taxon>
        <taxon>Pseudomonadota</taxon>
        <taxon>Alphaproteobacteria</taxon>
        <taxon>Hyphomicrobiales</taxon>
        <taxon>Phyllobacteriaceae</taxon>
        <taxon>Phyllobacterium</taxon>
    </lineage>
</organism>
<keyword evidence="1" id="KW-1133">Transmembrane helix</keyword>
<keyword evidence="1" id="KW-0812">Transmembrane</keyword>
<dbReference type="EMBL" id="QPJM01000039">
    <property type="protein sequence ID" value="RCW77697.1"/>
    <property type="molecule type" value="Genomic_DNA"/>
</dbReference>
<protein>
    <submittedName>
        <fullName evidence="2">Uncharacterized protein</fullName>
    </submittedName>
</protein>
<keyword evidence="1" id="KW-0472">Membrane</keyword>
<feature type="transmembrane region" description="Helical" evidence="1">
    <location>
        <begin position="346"/>
        <end position="373"/>
    </location>
</feature>
<accession>A0A368YFQ3</accession>
<sequence length="389" mass="42002">MILKIKKGIALFLLATSLIAFVWSPLFGALQLAFKYYDPFSITEYRLKRLSTEAYIDAINSALAEDDIDEAQNLVGLAEKYGHTLPVDVISKTKHSTFQTVWRYSTEFISGVTKGEAGSAASIGGAMTADYFGVGDVRDIVTEGDKIARGQAYDKLTLGLAAFGLLTVAPGSGPLDAGASIIKTANKAKKLSSTLTSSLLKLSSNLIDPSRLKIALTDLTTPIMRAPKFSTLKSSLQSFSFEDLNNHDFSKLKKLAVEVVPADIAAIRKRFDGVIRQGPADELAVFTQSTGSIVASAGVRGAFRSLENAANPRELAKFNELAKRMGKETSSALLILGRKAILLGELIYQIIASMIFVIAWIAGAVWAVIAFIWKIRVLTKRNRLATSTA</sequence>
<dbReference type="RefSeq" id="WP_114433015.1">
    <property type="nucleotide sequence ID" value="NZ_QPJM01000039.1"/>
</dbReference>
<evidence type="ECO:0000256" key="1">
    <source>
        <dbReference type="SAM" id="Phobius"/>
    </source>
</evidence>